<protein>
    <recommendedName>
        <fullName evidence="2">PD-(D/E)XK nuclease superfamily protein</fullName>
    </recommendedName>
</protein>
<sequence>MHVLCQLMASFSLSEPHSWDGRADHVVFIDDQVFVIEVKLNASVEAARDQLHAQGYARPYMEEDREVTAIYLNFQRGRNSEDPPHIECEFERLHP</sequence>
<gene>
    <name evidence="1" type="ORF">F4Y08_13200</name>
</gene>
<accession>A0A6B1DX90</accession>
<proteinExistence type="predicted"/>
<dbReference type="AlphaFoldDB" id="A0A6B1DX90"/>
<dbReference type="EMBL" id="VXPY01000094">
    <property type="protein sequence ID" value="MYD91272.1"/>
    <property type="molecule type" value="Genomic_DNA"/>
</dbReference>
<comment type="caution">
    <text evidence="1">The sequence shown here is derived from an EMBL/GenBank/DDBJ whole genome shotgun (WGS) entry which is preliminary data.</text>
</comment>
<reference evidence="1" key="1">
    <citation type="submission" date="2019-09" db="EMBL/GenBank/DDBJ databases">
        <title>Characterisation of the sponge microbiome using genome-centric metagenomics.</title>
        <authorList>
            <person name="Engelberts J.P."/>
            <person name="Robbins S.J."/>
            <person name="De Goeij J.M."/>
            <person name="Aranda M."/>
            <person name="Bell S.C."/>
            <person name="Webster N.S."/>
        </authorList>
    </citation>
    <scope>NUCLEOTIDE SEQUENCE</scope>
    <source>
        <strain evidence="1">SB0662_bin_9</strain>
    </source>
</reference>
<evidence type="ECO:0008006" key="2">
    <source>
        <dbReference type="Google" id="ProtNLM"/>
    </source>
</evidence>
<dbReference type="Pfam" id="PF08011">
    <property type="entry name" value="PDDEXK_9"/>
    <property type="match status" value="1"/>
</dbReference>
<name>A0A6B1DX90_9CHLR</name>
<dbReference type="InterPro" id="IPR012547">
    <property type="entry name" value="PDDEXK_9"/>
</dbReference>
<evidence type="ECO:0000313" key="1">
    <source>
        <dbReference type="EMBL" id="MYD91272.1"/>
    </source>
</evidence>
<organism evidence="1">
    <name type="scientific">Caldilineaceae bacterium SB0662_bin_9</name>
    <dbReference type="NCBI Taxonomy" id="2605258"/>
    <lineage>
        <taxon>Bacteria</taxon>
        <taxon>Bacillati</taxon>
        <taxon>Chloroflexota</taxon>
        <taxon>Caldilineae</taxon>
        <taxon>Caldilineales</taxon>
        <taxon>Caldilineaceae</taxon>
    </lineage>
</organism>